<dbReference type="GO" id="GO:0061630">
    <property type="term" value="F:ubiquitin protein ligase activity"/>
    <property type="evidence" value="ECO:0007669"/>
    <property type="project" value="TreeGrafter"/>
</dbReference>
<dbReference type="VEuPathDB" id="AmoebaDB:NF0111620"/>
<dbReference type="VEuPathDB" id="AmoebaDB:NfTy_057780"/>
<evidence type="ECO:0000313" key="1">
    <source>
        <dbReference type="EMBL" id="KAF0978109.1"/>
    </source>
</evidence>
<dbReference type="GeneID" id="68109842"/>
<dbReference type="RefSeq" id="XP_044562822.1">
    <property type="nucleotide sequence ID" value="XM_044705839.1"/>
</dbReference>
<dbReference type="VEuPathDB" id="AmoebaDB:FDP41_002624"/>
<dbReference type="PANTHER" id="PTHR24104">
    <property type="entry name" value="E3 UBIQUITIN-PROTEIN LIGASE NHLRC1-RELATED"/>
    <property type="match status" value="1"/>
</dbReference>
<dbReference type="OMA" id="NENACSH"/>
<dbReference type="GO" id="GO:0000209">
    <property type="term" value="P:protein polyubiquitination"/>
    <property type="evidence" value="ECO:0007669"/>
    <property type="project" value="TreeGrafter"/>
</dbReference>
<dbReference type="OrthoDB" id="10477771at2759"/>
<dbReference type="Proteomes" id="UP000444721">
    <property type="component" value="Unassembled WGS sequence"/>
</dbReference>
<comment type="caution">
    <text evidence="1">The sequence shown here is derived from an EMBL/GenBank/DDBJ whole genome shotgun (WGS) entry which is preliminary data.</text>
</comment>
<reference evidence="1 2" key="1">
    <citation type="journal article" date="2019" name="Sci. Rep.">
        <title>Nanopore sequencing improves the draft genome of the human pathogenic amoeba Naegleria fowleri.</title>
        <authorList>
            <person name="Liechti N."/>
            <person name="Schurch N."/>
            <person name="Bruggmann R."/>
            <person name="Wittwer M."/>
        </authorList>
    </citation>
    <scope>NUCLEOTIDE SEQUENCE [LARGE SCALE GENOMIC DNA]</scope>
    <source>
        <strain evidence="1 2">ATCC 30894</strain>
    </source>
</reference>
<keyword evidence="2" id="KW-1185">Reference proteome</keyword>
<dbReference type="SUPFAM" id="SSF101898">
    <property type="entry name" value="NHL repeat"/>
    <property type="match status" value="1"/>
</dbReference>
<dbReference type="InterPro" id="IPR011042">
    <property type="entry name" value="6-blade_b-propeller_TolB-like"/>
</dbReference>
<dbReference type="AlphaFoldDB" id="A0A6A5BYU4"/>
<dbReference type="PANTHER" id="PTHR24104:SF25">
    <property type="entry name" value="PROTEIN LIN-41"/>
    <property type="match status" value="1"/>
</dbReference>
<protein>
    <submittedName>
        <fullName evidence="1">Uncharacterized protein</fullName>
    </submittedName>
</protein>
<accession>A0A6A5BYU4</accession>
<dbReference type="InterPro" id="IPR050952">
    <property type="entry name" value="TRIM-NHL_E3_ligases"/>
</dbReference>
<dbReference type="GO" id="GO:0008270">
    <property type="term" value="F:zinc ion binding"/>
    <property type="evidence" value="ECO:0007669"/>
    <property type="project" value="UniProtKB-KW"/>
</dbReference>
<sequence length="425" mass="48888">MSHTGILPLRRRKRSLNSCCCEENPFSCQFEHVFSFGGENSFHSPYDVKISYSLECILISDYLHRSIHVFDLHSKEYVSSLFMQNHNPKFLCIAESYKSAFSRYEKNHPSLEDALILDVGKGRIRMFDLRRLMTFHSKQFPNLLRRSNETNHPIIQIHPYCARNPSFESISPHDALDANENACSHYIWQSNDFKFPRGMAVLTETCQVFVCDMFDDCIKVLDLKNGVQLSRIEILRPHDVDVFISKKFKKNNHGCQNNKGTSVTITTTLVISSDHDGIQVLSQEKLENEKMIINNEACQCGQTVHSSSTTTLMESEWTNAKIKFEDERLPDDDWDPVHPFSLVVDMKCSNLFGLSQQQQHVIVSDSYHHRIKVYSLHNGKLVKTFGKYGDAISNEFKCTFGLCMNEISGELLVCDSWNNRVGVYK</sequence>
<evidence type="ECO:0000313" key="2">
    <source>
        <dbReference type="Proteomes" id="UP000444721"/>
    </source>
</evidence>
<dbReference type="EMBL" id="VFQX01000030">
    <property type="protein sequence ID" value="KAF0978109.1"/>
    <property type="molecule type" value="Genomic_DNA"/>
</dbReference>
<name>A0A6A5BYU4_NAEFO</name>
<organism evidence="1 2">
    <name type="scientific">Naegleria fowleri</name>
    <name type="common">Brain eating amoeba</name>
    <dbReference type="NCBI Taxonomy" id="5763"/>
    <lineage>
        <taxon>Eukaryota</taxon>
        <taxon>Discoba</taxon>
        <taxon>Heterolobosea</taxon>
        <taxon>Tetramitia</taxon>
        <taxon>Eutetramitia</taxon>
        <taxon>Vahlkampfiidae</taxon>
        <taxon>Naegleria</taxon>
    </lineage>
</organism>
<gene>
    <name evidence="1" type="ORF">FDP41_002624</name>
</gene>
<dbReference type="GO" id="GO:0043161">
    <property type="term" value="P:proteasome-mediated ubiquitin-dependent protein catabolic process"/>
    <property type="evidence" value="ECO:0007669"/>
    <property type="project" value="TreeGrafter"/>
</dbReference>
<proteinExistence type="predicted"/>
<dbReference type="Gene3D" id="2.120.10.30">
    <property type="entry name" value="TolB, C-terminal domain"/>
    <property type="match status" value="1"/>
</dbReference>